<dbReference type="AlphaFoldDB" id="A0A4R8LWZ5"/>
<accession>A0A4R8LWZ5</accession>
<dbReference type="InterPro" id="IPR029149">
    <property type="entry name" value="Creatin/AminoP/Spt16_N"/>
</dbReference>
<dbReference type="SUPFAM" id="SSF55920">
    <property type="entry name" value="Creatinase/aminopeptidase"/>
    <property type="match status" value="1"/>
</dbReference>
<dbReference type="InterPro" id="IPR000994">
    <property type="entry name" value="Pept_M24"/>
</dbReference>
<dbReference type="RefSeq" id="WP_133959217.1">
    <property type="nucleotide sequence ID" value="NZ_SORI01000035.1"/>
</dbReference>
<dbReference type="Gene3D" id="3.90.230.10">
    <property type="entry name" value="Creatinase/methionine aminopeptidase superfamily"/>
    <property type="match status" value="1"/>
</dbReference>
<dbReference type="SUPFAM" id="SSF53092">
    <property type="entry name" value="Creatinase/prolidase N-terminal domain"/>
    <property type="match status" value="1"/>
</dbReference>
<evidence type="ECO:0000313" key="3">
    <source>
        <dbReference type="Proteomes" id="UP000295066"/>
    </source>
</evidence>
<dbReference type="Proteomes" id="UP000295066">
    <property type="component" value="Unassembled WGS sequence"/>
</dbReference>
<evidence type="ECO:0000313" key="2">
    <source>
        <dbReference type="EMBL" id="TDY52607.1"/>
    </source>
</evidence>
<name>A0A4R8LWZ5_9BACT</name>
<dbReference type="Gene3D" id="3.40.350.10">
    <property type="entry name" value="Creatinase/prolidase N-terminal domain"/>
    <property type="match status" value="1"/>
</dbReference>
<gene>
    <name evidence="2" type="ORF">C8D99_13510</name>
</gene>
<dbReference type="PANTHER" id="PTHR46112:SF3">
    <property type="entry name" value="AMINOPEPTIDASE YPDF"/>
    <property type="match status" value="1"/>
</dbReference>
<keyword evidence="2" id="KW-0378">Hydrolase</keyword>
<evidence type="ECO:0000259" key="1">
    <source>
        <dbReference type="Pfam" id="PF00557"/>
    </source>
</evidence>
<dbReference type="GO" id="GO:0004177">
    <property type="term" value="F:aminopeptidase activity"/>
    <property type="evidence" value="ECO:0007669"/>
    <property type="project" value="UniProtKB-KW"/>
</dbReference>
<keyword evidence="2" id="KW-0645">Protease</keyword>
<keyword evidence="3" id="KW-1185">Reference proteome</keyword>
<dbReference type="PANTHER" id="PTHR46112">
    <property type="entry name" value="AMINOPEPTIDASE"/>
    <property type="match status" value="1"/>
</dbReference>
<dbReference type="EMBL" id="SORI01000035">
    <property type="protein sequence ID" value="TDY52607.1"/>
    <property type="molecule type" value="Genomic_DNA"/>
</dbReference>
<dbReference type="OrthoDB" id="9806388at2"/>
<dbReference type="InterPro" id="IPR050659">
    <property type="entry name" value="Peptidase_M24B"/>
</dbReference>
<dbReference type="InterPro" id="IPR036005">
    <property type="entry name" value="Creatinase/aminopeptidase-like"/>
</dbReference>
<organism evidence="2 3">
    <name type="scientific">Aminivibrio pyruvatiphilus</name>
    <dbReference type="NCBI Taxonomy" id="1005740"/>
    <lineage>
        <taxon>Bacteria</taxon>
        <taxon>Thermotogati</taxon>
        <taxon>Synergistota</taxon>
        <taxon>Synergistia</taxon>
        <taxon>Synergistales</taxon>
        <taxon>Aminobacteriaceae</taxon>
        <taxon>Aminivibrio</taxon>
    </lineage>
</organism>
<feature type="domain" description="Peptidase M24" evidence="1">
    <location>
        <begin position="147"/>
        <end position="348"/>
    </location>
</feature>
<keyword evidence="2" id="KW-0031">Aminopeptidase</keyword>
<comment type="caution">
    <text evidence="2">The sequence shown here is derived from an EMBL/GenBank/DDBJ whole genome shotgun (WGS) entry which is preliminary data.</text>
</comment>
<dbReference type="CDD" id="cd01092">
    <property type="entry name" value="APP-like"/>
    <property type="match status" value="1"/>
</dbReference>
<protein>
    <submittedName>
        <fullName evidence="2">Xaa-Pro aminopeptidase</fullName>
    </submittedName>
</protein>
<reference evidence="2 3" key="1">
    <citation type="submission" date="2019-03" db="EMBL/GenBank/DDBJ databases">
        <title>Genomic Encyclopedia of Type Strains, Phase IV (KMG-IV): sequencing the most valuable type-strain genomes for metagenomic binning, comparative biology and taxonomic classification.</title>
        <authorList>
            <person name="Goeker M."/>
        </authorList>
    </citation>
    <scope>NUCLEOTIDE SEQUENCE [LARGE SCALE GENOMIC DNA]</scope>
    <source>
        <strain evidence="2 3">DSM 25964</strain>
    </source>
</reference>
<sequence length="370" mass="40554">MINQKRVELLAAELKKLGLDAIYLGPSTDLEYIGGLDTHPDERVRGLMVSKDCRCFAMTPLLYKEEMVNAFGGVPFYAEWNDHEGFTGAFRRGCEHLGVVGGKIAFNDGVRAVDMLAVRDAMDLQMCNGAGILDPLRSRKDEGELAVMREASRIVDAVVGKLLDFIRPGMTERQIAKKIPEFFEEAGSNEISFAPIVASGPNGSMPHYGGDRRVIEENDVIILDLGGRYKSYCSDTTRTFFTGTPTEEQRKVYEIVRQAQAAGEAAVQPGATGQDVDRAARQVIIDAGYGEYFFNRVGHGIGLAVHESPYMIEGNDRPLEPGNVFSVEPGIYLPGKFGVRIENIVAVRADGTGEALNHFPRDLDSVCIRG</sequence>
<dbReference type="Pfam" id="PF00557">
    <property type="entry name" value="Peptidase_M24"/>
    <property type="match status" value="1"/>
</dbReference>
<proteinExistence type="predicted"/>